<dbReference type="Pfam" id="PF22786">
    <property type="entry name" value="Tag1_C"/>
    <property type="match status" value="1"/>
</dbReference>
<feature type="domain" description="Tag1 N-terminal" evidence="2">
    <location>
        <begin position="63"/>
        <end position="254"/>
    </location>
</feature>
<keyword evidence="1" id="KW-0812">Transmembrane</keyword>
<reference evidence="5 6" key="1">
    <citation type="submission" date="2020-06" db="EMBL/GenBank/DDBJ databases">
        <title>The yeast mating-type switching endonuclease HO is a domesticated member of an unorthodox homing genetic element family.</title>
        <authorList>
            <person name="Coughlan A.Y."/>
            <person name="Lombardi L."/>
            <person name="Braun-Galleani S."/>
            <person name="Martos A.R."/>
            <person name="Galeote V."/>
            <person name="Bigey F."/>
            <person name="Dequin S."/>
            <person name="Byrne K.P."/>
            <person name="Wolfe K.H."/>
        </authorList>
    </citation>
    <scope>NUCLEOTIDE SEQUENCE [LARGE SCALE GENOMIC DNA]</scope>
    <source>
        <strain evidence="5 6">CBS2947</strain>
    </source>
</reference>
<evidence type="ECO:0000313" key="6">
    <source>
        <dbReference type="Proteomes" id="UP000510647"/>
    </source>
</evidence>
<dbReference type="InterPro" id="IPR055012">
    <property type="entry name" value="Tag1_N"/>
</dbReference>
<sequence length="595" mass="67976">MSRDSERTPLLGGRQEIELGEDTQGVVKDASGNRWIKWMIIAVLAMILTGLTAVVAVVINKMPSWDAIEDTVVKVSNGKIDKVNVDGWRRGDSLDNEDGDALQLTVRIDYWPNFDQWIDDNSTLLGWHDKKLYRSVSERFVKNVCLTVNNATTYDGPQTVDNVLGALQVADTFCVDLRNNVRSHLNLTVLVEPRMDKILEVLRKIWRHEFDKLQISSEVDVSLSRRMGFVRNGWDIPVYRLRALQIDWKSFIKWDNLRDTVNRLRHRFFPVSVQDFLLKDSTNGFNLETTTVPVNLGEEIDFIEFPRDSVIPFIDWEIRLADCMDQFTIELPNVFCFTDSVEINDEIQLKAFVEIEGSLPKQLLSQVCWSDEENAMTPMTLLLNKVLNASEELTFQVKGHVVNSTKDSISIIPHNILQSFLDDMSFFPISTNLTIDSANLIQGITISELKTKWVRGLFGERKLSVTGTFIGTIALPFYESSKEQISVEYIKGRTKLYHENVHFLTVPMTYWSKCSSEIYRNDENTTTFMKLSVEVRDDEVKIINNLELTRVLNEVLFKGKAQVHLESKLDLLVLTPVGEMVLLGLKGKGNATVRP</sequence>
<dbReference type="InterPro" id="IPR055010">
    <property type="entry name" value="Tag1_M"/>
</dbReference>
<evidence type="ECO:0000259" key="3">
    <source>
        <dbReference type="Pfam" id="PF22786"/>
    </source>
</evidence>
<evidence type="ECO:0000259" key="4">
    <source>
        <dbReference type="Pfam" id="PF22787"/>
    </source>
</evidence>
<dbReference type="AlphaFoldDB" id="A0A7H9HXP3"/>
<gene>
    <name evidence="5" type="ORF">HG537_0H02600</name>
</gene>
<dbReference type="Pfam" id="PF22787">
    <property type="entry name" value="Tag1_M"/>
    <property type="match status" value="1"/>
</dbReference>
<keyword evidence="1" id="KW-1133">Transmembrane helix</keyword>
<feature type="domain" description="Tag1 C-terminal" evidence="3">
    <location>
        <begin position="482"/>
        <end position="594"/>
    </location>
</feature>
<dbReference type="EMBL" id="CP059274">
    <property type="protein sequence ID" value="QLQ82498.1"/>
    <property type="molecule type" value="Genomic_DNA"/>
</dbReference>
<dbReference type="Pfam" id="PF20775">
    <property type="entry name" value="Tag1_N"/>
    <property type="match status" value="1"/>
</dbReference>
<dbReference type="OrthoDB" id="5596576at2759"/>
<protein>
    <submittedName>
        <fullName evidence="5">Uncharacterized protein</fullName>
    </submittedName>
</protein>
<evidence type="ECO:0000259" key="2">
    <source>
        <dbReference type="Pfam" id="PF20775"/>
    </source>
</evidence>
<keyword evidence="1" id="KW-0472">Membrane</keyword>
<dbReference type="Proteomes" id="UP000510647">
    <property type="component" value="Chromosome 8"/>
</dbReference>
<name>A0A7H9HXP3_9SACH</name>
<proteinExistence type="predicted"/>
<dbReference type="InterPro" id="IPR055011">
    <property type="entry name" value="Tag1_C"/>
</dbReference>
<evidence type="ECO:0000256" key="1">
    <source>
        <dbReference type="SAM" id="Phobius"/>
    </source>
</evidence>
<accession>A0A7H9HXP3</accession>
<organism evidence="5 6">
    <name type="scientific">Torulaspora globosa</name>
    <dbReference type="NCBI Taxonomy" id="48254"/>
    <lineage>
        <taxon>Eukaryota</taxon>
        <taxon>Fungi</taxon>
        <taxon>Dikarya</taxon>
        <taxon>Ascomycota</taxon>
        <taxon>Saccharomycotina</taxon>
        <taxon>Saccharomycetes</taxon>
        <taxon>Saccharomycetales</taxon>
        <taxon>Saccharomycetaceae</taxon>
        <taxon>Torulaspora</taxon>
    </lineage>
</organism>
<evidence type="ECO:0000313" key="5">
    <source>
        <dbReference type="EMBL" id="QLQ82498.1"/>
    </source>
</evidence>
<feature type="transmembrane region" description="Helical" evidence="1">
    <location>
        <begin position="38"/>
        <end position="59"/>
    </location>
</feature>
<keyword evidence="6" id="KW-1185">Reference proteome</keyword>
<feature type="domain" description="Tag1 middle barrel-like" evidence="4">
    <location>
        <begin position="271"/>
        <end position="430"/>
    </location>
</feature>